<evidence type="ECO:0000313" key="2">
    <source>
        <dbReference type="EMBL" id="KAK9096534.1"/>
    </source>
</evidence>
<keyword evidence="3" id="KW-1185">Reference proteome</keyword>
<protein>
    <submittedName>
        <fullName evidence="2">Uncharacterized protein</fullName>
    </submittedName>
</protein>
<feature type="region of interest" description="Disordered" evidence="1">
    <location>
        <begin position="69"/>
        <end position="91"/>
    </location>
</feature>
<accession>A0AAP0EWW4</accession>
<evidence type="ECO:0000313" key="3">
    <source>
        <dbReference type="Proteomes" id="UP001417504"/>
    </source>
</evidence>
<dbReference type="AlphaFoldDB" id="A0AAP0EWW4"/>
<dbReference type="Proteomes" id="UP001417504">
    <property type="component" value="Unassembled WGS sequence"/>
</dbReference>
<feature type="compositionally biased region" description="Low complexity" evidence="1">
    <location>
        <begin position="80"/>
        <end position="91"/>
    </location>
</feature>
<evidence type="ECO:0000256" key="1">
    <source>
        <dbReference type="SAM" id="MobiDB-lite"/>
    </source>
</evidence>
<comment type="caution">
    <text evidence="2">The sequence shown here is derived from an EMBL/GenBank/DDBJ whole genome shotgun (WGS) entry which is preliminary data.</text>
</comment>
<organism evidence="2 3">
    <name type="scientific">Stephania japonica</name>
    <dbReference type="NCBI Taxonomy" id="461633"/>
    <lineage>
        <taxon>Eukaryota</taxon>
        <taxon>Viridiplantae</taxon>
        <taxon>Streptophyta</taxon>
        <taxon>Embryophyta</taxon>
        <taxon>Tracheophyta</taxon>
        <taxon>Spermatophyta</taxon>
        <taxon>Magnoliopsida</taxon>
        <taxon>Ranunculales</taxon>
        <taxon>Menispermaceae</taxon>
        <taxon>Menispermoideae</taxon>
        <taxon>Cissampelideae</taxon>
        <taxon>Stephania</taxon>
    </lineage>
</organism>
<proteinExistence type="predicted"/>
<dbReference type="EMBL" id="JBBNAE010000009">
    <property type="protein sequence ID" value="KAK9096534.1"/>
    <property type="molecule type" value="Genomic_DNA"/>
</dbReference>
<reference evidence="2 3" key="1">
    <citation type="submission" date="2024-01" db="EMBL/GenBank/DDBJ databases">
        <title>Genome assemblies of Stephania.</title>
        <authorList>
            <person name="Yang L."/>
        </authorList>
    </citation>
    <scope>NUCLEOTIDE SEQUENCE [LARGE SCALE GENOMIC DNA]</scope>
    <source>
        <strain evidence="2">QJT</strain>
        <tissue evidence="2">Leaf</tissue>
    </source>
</reference>
<sequence>MQRDPVRTSRGVCNEHILYPKSPARIQVDRPSLSSRKRFLDQGCRPRLRSRAGRLLHCRRHLRLTGNAVHPSLTPTARDNAASASNPATTPAMRLFTLTSPRQRHRAASPSTQYNRLPSLYSSRRLPASSSSSFNGEDGGGVWIFWRVGQMTKIPTRFLSIT</sequence>
<gene>
    <name evidence="2" type="ORF">Sjap_022031</name>
</gene>
<name>A0AAP0EWW4_9MAGN</name>